<sequence>MSRALLPSLVALRALEAAVRHGGVVKAADELGVTHGAVSRHLRDLEQALGVELVVRGARRLEPTYEGRRLGAALTPLFDGMAAAVEAVRRRPERESLRVSVDPAFAGLWLVPRLGAFRRERPGVEVVVDATTHLADVAAGPVDVAVRYIVHGRPEAPGCRFEKLADALCYPAAAPALAATLGPAPTAADVARLPLIHDDGREPWHLWLTAAGVAPPAQAGALLLNDLTLAVLAAERGEGAVLLDTVLGAEALAGGRLVALSPLTVRIGSYWLVTPAARPLARPAREFADWLRAGIAGGA</sequence>
<dbReference type="Proteomes" id="UP000219621">
    <property type="component" value="Unassembled WGS sequence"/>
</dbReference>
<name>A0A286GAU7_9PROT</name>
<accession>A0A286GAU7</accession>
<dbReference type="PROSITE" id="PS50931">
    <property type="entry name" value="HTH_LYSR"/>
    <property type="match status" value="1"/>
</dbReference>
<evidence type="ECO:0000313" key="7">
    <source>
        <dbReference type="Proteomes" id="UP000219621"/>
    </source>
</evidence>
<dbReference type="PANTHER" id="PTHR30537">
    <property type="entry name" value="HTH-TYPE TRANSCRIPTIONAL REGULATOR"/>
    <property type="match status" value="1"/>
</dbReference>
<dbReference type="Pfam" id="PF00126">
    <property type="entry name" value="HTH_1"/>
    <property type="match status" value="1"/>
</dbReference>
<proteinExistence type="inferred from homology"/>
<dbReference type="PANTHER" id="PTHR30537:SF79">
    <property type="entry name" value="TRANSCRIPTIONAL REGULATOR-RELATED"/>
    <property type="match status" value="1"/>
</dbReference>
<dbReference type="GO" id="GO:0006351">
    <property type="term" value="P:DNA-templated transcription"/>
    <property type="evidence" value="ECO:0007669"/>
    <property type="project" value="TreeGrafter"/>
</dbReference>
<dbReference type="RefSeq" id="WP_176525049.1">
    <property type="nucleotide sequence ID" value="NZ_OCNJ01000002.1"/>
</dbReference>
<dbReference type="GO" id="GO:0043565">
    <property type="term" value="F:sequence-specific DNA binding"/>
    <property type="evidence" value="ECO:0007669"/>
    <property type="project" value="TreeGrafter"/>
</dbReference>
<dbReference type="AlphaFoldDB" id="A0A286GAU7"/>
<dbReference type="Gene3D" id="3.40.190.10">
    <property type="entry name" value="Periplasmic binding protein-like II"/>
    <property type="match status" value="2"/>
</dbReference>
<dbReference type="GO" id="GO:0003700">
    <property type="term" value="F:DNA-binding transcription factor activity"/>
    <property type="evidence" value="ECO:0007669"/>
    <property type="project" value="InterPro"/>
</dbReference>
<dbReference type="Gene3D" id="1.10.10.10">
    <property type="entry name" value="Winged helix-like DNA-binding domain superfamily/Winged helix DNA-binding domain"/>
    <property type="match status" value="1"/>
</dbReference>
<dbReference type="SUPFAM" id="SSF53850">
    <property type="entry name" value="Periplasmic binding protein-like II"/>
    <property type="match status" value="1"/>
</dbReference>
<dbReference type="InterPro" id="IPR000847">
    <property type="entry name" value="LysR_HTH_N"/>
</dbReference>
<keyword evidence="4" id="KW-0804">Transcription</keyword>
<reference evidence="6 7" key="1">
    <citation type="submission" date="2017-09" db="EMBL/GenBank/DDBJ databases">
        <authorList>
            <person name="Ehlers B."/>
            <person name="Leendertz F.H."/>
        </authorList>
    </citation>
    <scope>NUCLEOTIDE SEQUENCE [LARGE SCALE GENOMIC DNA]</scope>
    <source>
        <strain evidence="6 7">USBA 140</strain>
    </source>
</reference>
<dbReference type="Pfam" id="PF03466">
    <property type="entry name" value="LysR_substrate"/>
    <property type="match status" value="1"/>
</dbReference>
<dbReference type="InterPro" id="IPR058163">
    <property type="entry name" value="LysR-type_TF_proteobact-type"/>
</dbReference>
<feature type="domain" description="HTH lysR-type" evidence="5">
    <location>
        <begin position="7"/>
        <end position="64"/>
    </location>
</feature>
<evidence type="ECO:0000259" key="5">
    <source>
        <dbReference type="PROSITE" id="PS50931"/>
    </source>
</evidence>
<keyword evidence="7" id="KW-1185">Reference proteome</keyword>
<keyword evidence="3" id="KW-0238">DNA-binding</keyword>
<organism evidence="6 7">
    <name type="scientific">Caenispirillum bisanense</name>
    <dbReference type="NCBI Taxonomy" id="414052"/>
    <lineage>
        <taxon>Bacteria</taxon>
        <taxon>Pseudomonadati</taxon>
        <taxon>Pseudomonadota</taxon>
        <taxon>Alphaproteobacteria</taxon>
        <taxon>Rhodospirillales</taxon>
        <taxon>Novispirillaceae</taxon>
        <taxon>Caenispirillum</taxon>
    </lineage>
</organism>
<gene>
    <name evidence="6" type="ORF">SAMN05421508_102282</name>
</gene>
<comment type="similarity">
    <text evidence="1">Belongs to the LysR transcriptional regulatory family.</text>
</comment>
<evidence type="ECO:0000256" key="4">
    <source>
        <dbReference type="ARBA" id="ARBA00023163"/>
    </source>
</evidence>
<dbReference type="EMBL" id="OCNJ01000002">
    <property type="protein sequence ID" value="SOD92134.1"/>
    <property type="molecule type" value="Genomic_DNA"/>
</dbReference>
<evidence type="ECO:0000256" key="3">
    <source>
        <dbReference type="ARBA" id="ARBA00023125"/>
    </source>
</evidence>
<evidence type="ECO:0000256" key="2">
    <source>
        <dbReference type="ARBA" id="ARBA00023015"/>
    </source>
</evidence>
<dbReference type="InterPro" id="IPR005119">
    <property type="entry name" value="LysR_subst-bd"/>
</dbReference>
<evidence type="ECO:0000313" key="6">
    <source>
        <dbReference type="EMBL" id="SOD92134.1"/>
    </source>
</evidence>
<dbReference type="InterPro" id="IPR036388">
    <property type="entry name" value="WH-like_DNA-bd_sf"/>
</dbReference>
<dbReference type="SUPFAM" id="SSF46785">
    <property type="entry name" value="Winged helix' DNA-binding domain"/>
    <property type="match status" value="1"/>
</dbReference>
<evidence type="ECO:0000256" key="1">
    <source>
        <dbReference type="ARBA" id="ARBA00009437"/>
    </source>
</evidence>
<keyword evidence="2" id="KW-0805">Transcription regulation</keyword>
<dbReference type="InterPro" id="IPR036390">
    <property type="entry name" value="WH_DNA-bd_sf"/>
</dbReference>
<protein>
    <submittedName>
        <fullName evidence="6">LysR family transcriptional regulator, glycine cleavage system transcriptional activator</fullName>
    </submittedName>
</protein>